<dbReference type="EMBL" id="JAKMXF010000133">
    <property type="protein sequence ID" value="KAI6656923.1"/>
    <property type="molecule type" value="Genomic_DNA"/>
</dbReference>
<dbReference type="GO" id="GO:0043161">
    <property type="term" value="P:proteasome-mediated ubiquitin-dependent protein catabolic process"/>
    <property type="evidence" value="ECO:0007669"/>
    <property type="project" value="TreeGrafter"/>
</dbReference>
<dbReference type="InterPro" id="IPR011042">
    <property type="entry name" value="6-blade_b-propeller_TolB-like"/>
</dbReference>
<dbReference type="AlphaFoldDB" id="A0AAV7K6W2"/>
<dbReference type="GO" id="GO:0000209">
    <property type="term" value="P:protein polyubiquitination"/>
    <property type="evidence" value="ECO:0007669"/>
    <property type="project" value="TreeGrafter"/>
</dbReference>
<dbReference type="GO" id="GO:0008270">
    <property type="term" value="F:zinc ion binding"/>
    <property type="evidence" value="ECO:0007669"/>
    <property type="project" value="UniProtKB-KW"/>
</dbReference>
<reference evidence="2 3" key="1">
    <citation type="journal article" date="2023" name="BMC Biol.">
        <title>The compact genome of the sponge Oopsacas minuta (Hexactinellida) is lacking key metazoan core genes.</title>
        <authorList>
            <person name="Santini S."/>
            <person name="Schenkelaars Q."/>
            <person name="Jourda C."/>
            <person name="Duchesne M."/>
            <person name="Belahbib H."/>
            <person name="Rocher C."/>
            <person name="Selva M."/>
            <person name="Riesgo A."/>
            <person name="Vervoort M."/>
            <person name="Leys S.P."/>
            <person name="Kodjabachian L."/>
            <person name="Le Bivic A."/>
            <person name="Borchiellini C."/>
            <person name="Claverie J.M."/>
            <person name="Renard E."/>
        </authorList>
    </citation>
    <scope>NUCLEOTIDE SEQUENCE [LARGE SCALE GENOMIC DNA]</scope>
    <source>
        <strain evidence="2">SPO-2</strain>
    </source>
</reference>
<feature type="coiled-coil region" evidence="1">
    <location>
        <begin position="70"/>
        <end position="113"/>
    </location>
</feature>
<evidence type="ECO:0000313" key="2">
    <source>
        <dbReference type="EMBL" id="KAI6656923.1"/>
    </source>
</evidence>
<dbReference type="Gene3D" id="2.40.10.500">
    <property type="match status" value="1"/>
</dbReference>
<dbReference type="PANTHER" id="PTHR24104:SF25">
    <property type="entry name" value="PROTEIN LIN-41"/>
    <property type="match status" value="1"/>
</dbReference>
<proteinExistence type="predicted"/>
<evidence type="ECO:0000256" key="1">
    <source>
        <dbReference type="SAM" id="Coils"/>
    </source>
</evidence>
<dbReference type="Gene3D" id="2.120.10.30">
    <property type="entry name" value="TolB, C-terminal domain"/>
    <property type="match status" value="1"/>
</dbReference>
<name>A0AAV7K6W2_9METZ</name>
<dbReference type="PANTHER" id="PTHR24104">
    <property type="entry name" value="E3 UBIQUITIN-PROTEIN LIGASE NHLRC1-RELATED"/>
    <property type="match status" value="1"/>
</dbReference>
<comment type="caution">
    <text evidence="2">The sequence shown here is derived from an EMBL/GenBank/DDBJ whole genome shotgun (WGS) entry which is preliminary data.</text>
</comment>
<protein>
    <submittedName>
        <fullName evidence="2">NHL repeat containing protein</fullName>
    </submittedName>
</protein>
<keyword evidence="1" id="KW-0175">Coiled coil</keyword>
<sequence>MAEQTFEGNLPEINPFTEVEREINLIFNVIFDVVRKRKETVLAELSALRQYHEEKNVSAIVSIKDLEASKAELDGYYQQLKVNIAKLEMEKTIKKLEQQLFELRKDLATVNVLFSCDTHKMGQDIANFGQIIVTSIQNTRDYSLIESPVKTLSKFGLMCNEFIKPRGVHIDNSTDIAYIADSANGRIQMWKMEGEYVAEFGRETLKYPYGTTILDGAIFITDLDHNSIFKFNLLDYSLIARSDSISPKCKLENPYGICSEADEVFVLHNDKCIEVFNNELSYERSISSRIKSCTDMKIRNSILYLLEVKKNEIKLINSKKGNLIKSINTKKDGVSFGVACHFCLDQKNNFLITNWKTNQIKIVSEDGDVIRLIDTTEWNCLEPMGIAISHNRIVVVFQSGEWSQIHI</sequence>
<dbReference type="InterPro" id="IPR050952">
    <property type="entry name" value="TRIM-NHL_E3_ligases"/>
</dbReference>
<dbReference type="GO" id="GO:0061630">
    <property type="term" value="F:ubiquitin protein ligase activity"/>
    <property type="evidence" value="ECO:0007669"/>
    <property type="project" value="TreeGrafter"/>
</dbReference>
<dbReference type="Proteomes" id="UP001165289">
    <property type="component" value="Unassembled WGS sequence"/>
</dbReference>
<gene>
    <name evidence="2" type="ORF">LOD99_16225</name>
</gene>
<evidence type="ECO:0000313" key="3">
    <source>
        <dbReference type="Proteomes" id="UP001165289"/>
    </source>
</evidence>
<keyword evidence="3" id="KW-1185">Reference proteome</keyword>
<organism evidence="2 3">
    <name type="scientific">Oopsacas minuta</name>
    <dbReference type="NCBI Taxonomy" id="111878"/>
    <lineage>
        <taxon>Eukaryota</taxon>
        <taxon>Metazoa</taxon>
        <taxon>Porifera</taxon>
        <taxon>Hexactinellida</taxon>
        <taxon>Hexasterophora</taxon>
        <taxon>Lyssacinosida</taxon>
        <taxon>Leucopsacidae</taxon>
        <taxon>Oopsacas</taxon>
    </lineage>
</organism>
<dbReference type="SUPFAM" id="SSF101898">
    <property type="entry name" value="NHL repeat"/>
    <property type="match status" value="1"/>
</dbReference>
<accession>A0AAV7K6W2</accession>